<name>A0A9J7HIW6_BRAFL</name>
<proteinExistence type="predicted"/>
<dbReference type="Pfam" id="PF00078">
    <property type="entry name" value="RVT_1"/>
    <property type="match status" value="1"/>
</dbReference>
<protein>
    <submittedName>
        <fullName evidence="6">Uncharacterized protein LOC118403431</fullName>
    </submittedName>
</protein>
<keyword evidence="5" id="KW-1185">Reference proteome</keyword>
<reference evidence="5" key="1">
    <citation type="journal article" date="2020" name="Nat. Ecol. Evol.">
        <title>Deeply conserved synteny resolves early events in vertebrate evolution.</title>
        <authorList>
            <person name="Simakov O."/>
            <person name="Marletaz F."/>
            <person name="Yue J.X."/>
            <person name="O'Connell B."/>
            <person name="Jenkins J."/>
            <person name="Brandt A."/>
            <person name="Calef R."/>
            <person name="Tung C.H."/>
            <person name="Huang T.K."/>
            <person name="Schmutz J."/>
            <person name="Satoh N."/>
            <person name="Yu J.K."/>
            <person name="Putnam N.H."/>
            <person name="Green R.E."/>
            <person name="Rokhsar D.S."/>
        </authorList>
    </citation>
    <scope>NUCLEOTIDE SEQUENCE [LARGE SCALE GENOMIC DNA]</scope>
    <source>
        <strain evidence="5">S238N-H82</strain>
    </source>
</reference>
<organism evidence="5 6">
    <name type="scientific">Branchiostoma floridae</name>
    <name type="common">Florida lancelet</name>
    <name type="synonym">Amphioxus</name>
    <dbReference type="NCBI Taxonomy" id="7739"/>
    <lineage>
        <taxon>Eukaryota</taxon>
        <taxon>Metazoa</taxon>
        <taxon>Chordata</taxon>
        <taxon>Cephalochordata</taxon>
        <taxon>Leptocardii</taxon>
        <taxon>Amphioxiformes</taxon>
        <taxon>Branchiostomatidae</taxon>
        <taxon>Branchiostoma</taxon>
    </lineage>
</organism>
<feature type="domain" description="C2H2-type" evidence="3">
    <location>
        <begin position="811"/>
        <end position="836"/>
    </location>
</feature>
<evidence type="ECO:0000256" key="1">
    <source>
        <dbReference type="PROSITE-ProRule" id="PRU00042"/>
    </source>
</evidence>
<evidence type="ECO:0000259" key="4">
    <source>
        <dbReference type="PROSITE" id="PS50878"/>
    </source>
</evidence>
<evidence type="ECO:0000313" key="5">
    <source>
        <dbReference type="Proteomes" id="UP000001554"/>
    </source>
</evidence>
<evidence type="ECO:0000259" key="3">
    <source>
        <dbReference type="PROSITE" id="PS50157"/>
    </source>
</evidence>
<dbReference type="PANTHER" id="PTHR47027:SF26">
    <property type="entry name" value="REVERSE TRANSCRIPTASE DOMAIN-CONTAINING PROTEIN"/>
    <property type="match status" value="1"/>
</dbReference>
<dbReference type="OMA" id="CAMGITE"/>
<dbReference type="InterPro" id="IPR013087">
    <property type="entry name" value="Znf_C2H2_type"/>
</dbReference>
<dbReference type="SUPFAM" id="SSF56672">
    <property type="entry name" value="DNA/RNA polymerases"/>
    <property type="match status" value="1"/>
</dbReference>
<feature type="region of interest" description="Disordered" evidence="2">
    <location>
        <begin position="253"/>
        <end position="276"/>
    </location>
</feature>
<dbReference type="PROSITE" id="PS50157">
    <property type="entry name" value="ZINC_FINGER_C2H2_2"/>
    <property type="match status" value="1"/>
</dbReference>
<accession>A0A9J7HIW6</accession>
<dbReference type="KEGG" id="bfo:118403431"/>
<dbReference type="InterPro" id="IPR000477">
    <property type="entry name" value="RT_dom"/>
</dbReference>
<dbReference type="PROSITE" id="PS00028">
    <property type="entry name" value="ZINC_FINGER_C2H2_1"/>
    <property type="match status" value="1"/>
</dbReference>
<keyword evidence="1" id="KW-0479">Metal-binding</keyword>
<gene>
    <name evidence="6" type="primary">LOC118403431</name>
</gene>
<dbReference type="OrthoDB" id="410381at2759"/>
<feature type="domain" description="Reverse transcriptase" evidence="4">
    <location>
        <begin position="300"/>
        <end position="595"/>
    </location>
</feature>
<dbReference type="CDD" id="cd01650">
    <property type="entry name" value="RT_nLTR_like"/>
    <property type="match status" value="1"/>
</dbReference>
<keyword evidence="1" id="KW-0862">Zinc</keyword>
<keyword evidence="1" id="KW-0863">Zinc-finger</keyword>
<evidence type="ECO:0000256" key="2">
    <source>
        <dbReference type="SAM" id="MobiDB-lite"/>
    </source>
</evidence>
<dbReference type="InterPro" id="IPR043502">
    <property type="entry name" value="DNA/RNA_pol_sf"/>
</dbReference>
<dbReference type="PANTHER" id="PTHR47027">
    <property type="entry name" value="REVERSE TRANSCRIPTASE DOMAIN-CONTAINING PROTEIN"/>
    <property type="match status" value="1"/>
</dbReference>
<dbReference type="RefSeq" id="XP_035658037.1">
    <property type="nucleotide sequence ID" value="XM_035802144.1"/>
</dbReference>
<reference evidence="6" key="2">
    <citation type="submission" date="2025-08" db="UniProtKB">
        <authorList>
            <consortium name="RefSeq"/>
        </authorList>
    </citation>
    <scope>IDENTIFICATION</scope>
    <source>
        <strain evidence="6">S238N-H82</strain>
        <tissue evidence="6">Testes</tissue>
    </source>
</reference>
<dbReference type="GO" id="GO:0008270">
    <property type="term" value="F:zinc ion binding"/>
    <property type="evidence" value="ECO:0007669"/>
    <property type="project" value="UniProtKB-KW"/>
</dbReference>
<sequence length="836" mass="94949">MTNPDEVKDEFYETLHSVIAAVPKAEKLVVLGDFNARRRPQGKKPPRKLNASKLKDAETKQLLVEKLRDKLEAVSLDEQDIETGWKNLRDVIHSAALETLGPTCRNHKDWFDDNCNEIQRLLNEKHRLHRAHLSDTKDISKKDAYTNIRNTVQEKLRQMRDTWLMDKAVEIQGYADKHNLKKFYDGLKEIFGPSSTGLSPLLSADGNTLITDKDDILKRWAEHFDSVLNRPSSINEEAISRLPQVPINEALAEPPSPAETHKAVGQLSSGKAPGQDSIPAEIYKEGGTAVIDKLHQLFTIIWERESIPQDFKDATIIHLYKRKGNRQVCDNHRGISLLSVAGKTLARILLNRLIIHLDQGLLPESQCGFRKDRGTTDMIFAARQLQEKCQEQNSDLFSTYVDLTKAFDSVCREGLWKILAKYGCPMKFINLVRQFHDGMQAHVRDSDALSDPFPVTNGVKQGCVLAPTLFSIMFTAMLTDAFSGGDVGIGIRHRTDGKVFNLRRLQAKTKVKTDIVRDLLFADDCALNAGSEPSMQHSVDNFSNGCNNFGLTISTKKTEVLHLPAPGKPYVEPTITVNNKKLNVVSRFTYLGSTLNQNANIDDEVDSRIAKASATFGRLHDNVWNRRGIRLETKLQVYKAIVLPILLYACETWTVYRRHAKRLNQFHTTRLRKILNIKWQDRIPDTEVLTSAGMPSIYTMLMQSQLRWSGHLVRMPDHRLPKKLFYGELEEGARLRGGQKKRYKDSLKASLKAFDLKTDSWEHLASDRPQWRRAVQKGAVTYEGTRRATAQQKRQARKERAANPPSSITLLPCPHCNRHFRAKIGLYSHLRTHLTT</sequence>
<dbReference type="PROSITE" id="PS50878">
    <property type="entry name" value="RT_POL"/>
    <property type="match status" value="1"/>
</dbReference>
<dbReference type="Proteomes" id="UP000001554">
    <property type="component" value="Chromosome 16"/>
</dbReference>
<dbReference type="AlphaFoldDB" id="A0A9J7HIW6"/>
<dbReference type="GeneID" id="118403431"/>
<evidence type="ECO:0000313" key="6">
    <source>
        <dbReference type="RefSeq" id="XP_035658037.1"/>
    </source>
</evidence>